<proteinExistence type="predicted"/>
<reference evidence="2 3" key="1">
    <citation type="submission" date="2020-09" db="EMBL/GenBank/DDBJ databases">
        <title>Complete genomes of bradyrhizobia occurring on native shrubby legumes in Australia.</title>
        <authorList>
            <person name="Lafay B."/>
        </authorList>
    </citation>
    <scope>NUCLEOTIDE SEQUENCE [LARGE SCALE GENOMIC DNA]</scope>
    <source>
        <strain evidence="2 3">BDV5040</strain>
    </source>
</reference>
<feature type="transmembrane region" description="Helical" evidence="1">
    <location>
        <begin position="244"/>
        <end position="268"/>
    </location>
</feature>
<feature type="transmembrane region" description="Helical" evidence="1">
    <location>
        <begin position="204"/>
        <end position="224"/>
    </location>
</feature>
<keyword evidence="1" id="KW-1133">Transmembrane helix</keyword>
<keyword evidence="3" id="KW-1185">Reference proteome</keyword>
<keyword evidence="1" id="KW-0812">Transmembrane</keyword>
<dbReference type="AlphaFoldDB" id="A0A7S9H0B8"/>
<dbReference type="EMBL" id="CP061379">
    <property type="protein sequence ID" value="QPF92444.1"/>
    <property type="molecule type" value="Genomic_DNA"/>
</dbReference>
<gene>
    <name evidence="2" type="ORF">IC761_03870</name>
</gene>
<feature type="transmembrane region" description="Helical" evidence="1">
    <location>
        <begin position="39"/>
        <end position="62"/>
    </location>
</feature>
<evidence type="ECO:0000313" key="3">
    <source>
        <dbReference type="Proteomes" id="UP000594621"/>
    </source>
</evidence>
<feature type="transmembrane region" description="Helical" evidence="1">
    <location>
        <begin position="141"/>
        <end position="162"/>
    </location>
</feature>
<evidence type="ECO:0000313" key="2">
    <source>
        <dbReference type="EMBL" id="QPF92444.1"/>
    </source>
</evidence>
<protein>
    <submittedName>
        <fullName evidence="2">Uncharacterized protein</fullName>
    </submittedName>
</protein>
<accession>A0A7S9H0B8</accession>
<dbReference type="KEGG" id="bcou:IC761_03870"/>
<evidence type="ECO:0000256" key="1">
    <source>
        <dbReference type="SAM" id="Phobius"/>
    </source>
</evidence>
<organism evidence="2 3">
    <name type="scientific">Bradyrhizobium commune</name>
    <dbReference type="NCBI Taxonomy" id="83627"/>
    <lineage>
        <taxon>Bacteria</taxon>
        <taxon>Pseudomonadati</taxon>
        <taxon>Pseudomonadota</taxon>
        <taxon>Alphaproteobacteria</taxon>
        <taxon>Hyphomicrobiales</taxon>
        <taxon>Nitrobacteraceae</taxon>
        <taxon>Bradyrhizobium</taxon>
    </lineage>
</organism>
<dbReference type="RefSeq" id="WP_195801982.1">
    <property type="nucleotide sequence ID" value="NZ_CP061379.1"/>
</dbReference>
<name>A0A7S9H0B8_9BRAD</name>
<feature type="transmembrane region" description="Helical" evidence="1">
    <location>
        <begin position="74"/>
        <end position="95"/>
    </location>
</feature>
<feature type="transmembrane region" description="Helical" evidence="1">
    <location>
        <begin position="107"/>
        <end position="129"/>
    </location>
</feature>
<dbReference type="Proteomes" id="UP000594621">
    <property type="component" value="Chromosome"/>
</dbReference>
<sequence length="281" mass="29827">MVPVYPAITTLAIDYKIHSDNLFESYTRKWSFAMTVPEYLVTFEAAIRPLVVAIALGLIWIGAIRMEGSAQSRYATAGAMSVVLVAWLAIAQSLGSANAYFATSDSAVPTLLLGLLIPLITAAVGLRLSERIASLVSAIPLHWIVAAQVYRIAGGIFLVLWADGRLPWQFALPAGIGDITTGCLAVVVAVLLAQKAPGALRAAYGWCLFGIADLVVAVTMGAMTSPGRAHLLAFDAPNLLISSYPLVMIPTFAVPLALMLHGLVLWRLRRESASTGRLAAA</sequence>
<keyword evidence="1" id="KW-0472">Membrane</keyword>
<feature type="transmembrane region" description="Helical" evidence="1">
    <location>
        <begin position="168"/>
        <end position="192"/>
    </location>
</feature>